<protein>
    <submittedName>
        <fullName evidence="1">Uncharacterized protein</fullName>
    </submittedName>
</protein>
<gene>
    <name evidence="1" type="ORF">SGPV130</name>
</gene>
<dbReference type="RefSeq" id="YP_009162502.1">
    <property type="nucleotide sequence ID" value="NC_027707.1"/>
</dbReference>
<evidence type="ECO:0000313" key="1">
    <source>
        <dbReference type="EMBL" id="AKR04254.1"/>
    </source>
</evidence>
<evidence type="ECO:0000313" key="2">
    <source>
        <dbReference type="Proteomes" id="UP000105007"/>
    </source>
</evidence>
<dbReference type="KEGG" id="vg:25392297"/>
<name>A0A0H4YFM6_9POXV</name>
<dbReference type="GeneID" id="25392297"/>
<organism evidence="1 2">
    <name type="scientific">Salmon gill poxvirus</name>
    <dbReference type="NCBI Taxonomy" id="1680908"/>
    <lineage>
        <taxon>Viruses</taxon>
        <taxon>Varidnaviria</taxon>
        <taxon>Bamfordvirae</taxon>
        <taxon>Nucleocytoviricota</taxon>
        <taxon>Pokkesviricetes</taxon>
        <taxon>Chitovirales</taxon>
        <taxon>Poxviridae</taxon>
        <taxon>Chordopoxvirinae</taxon>
        <taxon>Salmonpoxvirus</taxon>
        <taxon>Salmonpoxvirus gillpox</taxon>
        <taxon>Salmon gillpox virus</taxon>
    </lineage>
</organism>
<reference evidence="1 2" key="1">
    <citation type="journal article" date="2015" name="J. Virol.">
        <title>Salmon gill poxvirus, the deepest representative of the Chordopoxvirinae.</title>
        <authorList>
            <person name="Gjessing M.C."/>
            <person name="Yutin N."/>
            <person name="Tengs T."/>
            <person name="Senkevich T."/>
            <person name="Koonin E.V."/>
            <person name="Ronning H.P."/>
            <person name="Alarson M."/>
            <person name="Ylving S."/>
            <person name="Lie K.-I."/>
            <person name="Saure B."/>
            <person name="Tran L."/>
            <person name="Moss B."/>
            <person name="Dale O.B."/>
        </authorList>
    </citation>
    <scope>NUCLEOTIDE SEQUENCE [LARGE SCALE GENOMIC DNA]</scope>
    <source>
        <strain evidence="1">2012-04-F277-L3G</strain>
    </source>
</reference>
<sequence>MSVINLASVINYWTPAVFKNIKENGVFRNDIFTEKLTTVFTVFNDLIQESIMENGLFFIPTKPMKTLLNMGGFSIENMKWKSLQNSPLTNGIFRSTCQSVSTSTKSVKLFVNDVELSIPPKSDTSCTMTITKNVNTINLEVSSKIDFDGFVGKIVYLQMADFNIPKTMGLPTSVLYGFGYVTESTGPNARIVPCTLEVSGGNANMKINLTEIKENTIDLYMYSSTFVTSTVTPF</sequence>
<dbReference type="EMBL" id="KT159937">
    <property type="protein sequence ID" value="AKR04254.1"/>
    <property type="molecule type" value="Genomic_DNA"/>
</dbReference>
<dbReference type="Proteomes" id="UP000105007">
    <property type="component" value="Segment"/>
</dbReference>
<accession>A0A0H4YFM6</accession>
<keyword evidence="2" id="KW-1185">Reference proteome</keyword>
<proteinExistence type="predicted"/>